<reference evidence="2" key="1">
    <citation type="journal article" date="2021" name="IMA Fungus">
        <title>Genomic characterization of three marine fungi, including Emericellopsis atlantica sp. nov. with signatures of a generalist lifestyle and marine biomass degradation.</title>
        <authorList>
            <person name="Hagestad O.C."/>
            <person name="Hou L."/>
            <person name="Andersen J.H."/>
            <person name="Hansen E.H."/>
            <person name="Altermark B."/>
            <person name="Li C."/>
            <person name="Kuhnert E."/>
            <person name="Cox R.J."/>
            <person name="Crous P.W."/>
            <person name="Spatafora J.W."/>
            <person name="Lail K."/>
            <person name="Amirebrahimi M."/>
            <person name="Lipzen A."/>
            <person name="Pangilinan J."/>
            <person name="Andreopoulos W."/>
            <person name="Hayes R.D."/>
            <person name="Ng V."/>
            <person name="Grigoriev I.V."/>
            <person name="Jackson S.A."/>
            <person name="Sutton T.D.S."/>
            <person name="Dobson A.D.W."/>
            <person name="Rama T."/>
        </authorList>
    </citation>
    <scope>NUCLEOTIDE SEQUENCE</scope>
    <source>
        <strain evidence="2">TRa018bII</strain>
    </source>
</reference>
<feature type="compositionally biased region" description="Acidic residues" evidence="1">
    <location>
        <begin position="203"/>
        <end position="212"/>
    </location>
</feature>
<feature type="compositionally biased region" description="Low complexity" evidence="1">
    <location>
        <begin position="86"/>
        <end position="96"/>
    </location>
</feature>
<dbReference type="AlphaFoldDB" id="A0A9P7YNK9"/>
<feature type="compositionally biased region" description="Basic residues" evidence="1">
    <location>
        <begin position="160"/>
        <end position="178"/>
    </location>
</feature>
<feature type="region of interest" description="Disordered" evidence="1">
    <location>
        <begin position="1"/>
        <end position="221"/>
    </location>
</feature>
<accession>A0A9P7YNK9</accession>
<feature type="compositionally biased region" description="Basic and acidic residues" evidence="1">
    <location>
        <begin position="14"/>
        <end position="46"/>
    </location>
</feature>
<name>A0A9P7YNK9_9HELO</name>
<proteinExistence type="predicted"/>
<dbReference type="Proteomes" id="UP000824998">
    <property type="component" value="Unassembled WGS sequence"/>
</dbReference>
<evidence type="ECO:0000313" key="3">
    <source>
        <dbReference type="Proteomes" id="UP000824998"/>
    </source>
</evidence>
<comment type="caution">
    <text evidence="2">The sequence shown here is derived from an EMBL/GenBank/DDBJ whole genome shotgun (WGS) entry which is preliminary data.</text>
</comment>
<feature type="compositionally biased region" description="Basic residues" evidence="1">
    <location>
        <begin position="69"/>
        <end position="81"/>
    </location>
</feature>
<gene>
    <name evidence="2" type="ORF">BJ875DRAFT_455330</name>
</gene>
<feature type="compositionally biased region" description="Basic and acidic residues" evidence="1">
    <location>
        <begin position="97"/>
        <end position="112"/>
    </location>
</feature>
<organism evidence="2 3">
    <name type="scientific">Amylocarpus encephaloides</name>
    <dbReference type="NCBI Taxonomy" id="45428"/>
    <lineage>
        <taxon>Eukaryota</taxon>
        <taxon>Fungi</taxon>
        <taxon>Dikarya</taxon>
        <taxon>Ascomycota</taxon>
        <taxon>Pezizomycotina</taxon>
        <taxon>Leotiomycetes</taxon>
        <taxon>Helotiales</taxon>
        <taxon>Helotiales incertae sedis</taxon>
        <taxon>Amylocarpus</taxon>
    </lineage>
</organism>
<dbReference type="EMBL" id="MU251398">
    <property type="protein sequence ID" value="KAG9236842.1"/>
    <property type="molecule type" value="Genomic_DNA"/>
</dbReference>
<protein>
    <submittedName>
        <fullName evidence="2">Uncharacterized protein</fullName>
    </submittedName>
</protein>
<feature type="compositionally biased region" description="Basic and acidic residues" evidence="1">
    <location>
        <begin position="179"/>
        <end position="193"/>
    </location>
</feature>
<dbReference type="OrthoDB" id="2873061at2759"/>
<evidence type="ECO:0000313" key="2">
    <source>
        <dbReference type="EMBL" id="KAG9236842.1"/>
    </source>
</evidence>
<evidence type="ECO:0000256" key="1">
    <source>
        <dbReference type="SAM" id="MobiDB-lite"/>
    </source>
</evidence>
<sequence>MSSQSPMSDFEVAELEKEVPPQLEVEKLEPEASKVAEKKSDAKPDRLPPPVANIPDDYSDVPTPESPKQKRKYQRGGRKQRQQSDLEAQSEAQLLEEQAREEFERTEGRGKPELPNLKHRNSSSRKDTGIKTFNLKKTEESGPRPFGITLERPDSESKKVKTTKTKNKVKPKNKSKPKVRCDKCGRKSKKETEENWESGGSSGEDESEEEEKEQPKQKPFAIRLDLNLELEIFLRAKIKGDVTITFLQ</sequence>
<keyword evidence="3" id="KW-1185">Reference proteome</keyword>